<name>A0A835XUI0_9CHLO</name>
<evidence type="ECO:0000313" key="7">
    <source>
        <dbReference type="EMBL" id="KAG2490473.1"/>
    </source>
</evidence>
<dbReference type="InterPro" id="IPR019013">
    <property type="entry name" value="Vma21"/>
</dbReference>
<dbReference type="AlphaFoldDB" id="A0A835XUI0"/>
<keyword evidence="1 6" id="KW-0812">Transmembrane</keyword>
<dbReference type="PANTHER" id="PTHR31792:SF3">
    <property type="entry name" value="VACUOLAR ATPASE ASSEMBLY INTEGRAL MEMBRANE PROTEIN VMA21"/>
    <property type="match status" value="1"/>
</dbReference>
<keyword evidence="2" id="KW-0256">Endoplasmic reticulum</keyword>
<comment type="caution">
    <text evidence="7">The sequence shown here is derived from an EMBL/GenBank/DDBJ whole genome shotgun (WGS) entry which is preliminary data.</text>
</comment>
<dbReference type="Pfam" id="PF09446">
    <property type="entry name" value="VMA21"/>
    <property type="match status" value="1"/>
</dbReference>
<evidence type="ECO:0000256" key="5">
    <source>
        <dbReference type="ARBA" id="ARBA00023329"/>
    </source>
</evidence>
<evidence type="ECO:0000313" key="8">
    <source>
        <dbReference type="Proteomes" id="UP000612055"/>
    </source>
</evidence>
<accession>A0A835XUI0</accession>
<dbReference type="EMBL" id="JAEHOE010000061">
    <property type="protein sequence ID" value="KAG2490473.1"/>
    <property type="molecule type" value="Genomic_DNA"/>
</dbReference>
<dbReference type="GO" id="GO:0031410">
    <property type="term" value="C:cytoplasmic vesicle"/>
    <property type="evidence" value="ECO:0007669"/>
    <property type="project" value="UniProtKB-KW"/>
</dbReference>
<evidence type="ECO:0000256" key="1">
    <source>
        <dbReference type="ARBA" id="ARBA00022692"/>
    </source>
</evidence>
<dbReference type="OrthoDB" id="534817at2759"/>
<keyword evidence="4 6" id="KW-0472">Membrane</keyword>
<keyword evidence="3 6" id="KW-1133">Transmembrane helix</keyword>
<dbReference type="GO" id="GO:0070072">
    <property type="term" value="P:vacuolar proton-transporting V-type ATPase complex assembly"/>
    <property type="evidence" value="ECO:0007669"/>
    <property type="project" value="InterPro"/>
</dbReference>
<evidence type="ECO:0000256" key="3">
    <source>
        <dbReference type="ARBA" id="ARBA00022989"/>
    </source>
</evidence>
<feature type="transmembrane region" description="Helical" evidence="6">
    <location>
        <begin position="27"/>
        <end position="51"/>
    </location>
</feature>
<feature type="transmembrane region" description="Helical" evidence="6">
    <location>
        <begin position="72"/>
        <end position="95"/>
    </location>
</feature>
<evidence type="ECO:0000256" key="2">
    <source>
        <dbReference type="ARBA" id="ARBA00022824"/>
    </source>
</evidence>
<dbReference type="Proteomes" id="UP000612055">
    <property type="component" value="Unassembled WGS sequence"/>
</dbReference>
<keyword evidence="5" id="KW-0968">Cytoplasmic vesicle</keyword>
<protein>
    <submittedName>
        <fullName evidence="7">Uncharacterized protein</fullName>
    </submittedName>
</protein>
<proteinExistence type="predicted"/>
<dbReference type="PANTHER" id="PTHR31792">
    <property type="entry name" value="VACUOLAR ATPASE ASSEMBLY INTEGRAL MEMBRANE PROTEIN VMA21"/>
    <property type="match status" value="1"/>
</dbReference>
<evidence type="ECO:0000256" key="6">
    <source>
        <dbReference type="SAM" id="Phobius"/>
    </source>
</evidence>
<reference evidence="7" key="1">
    <citation type="journal article" date="2020" name="bioRxiv">
        <title>Comparative genomics of Chlamydomonas.</title>
        <authorList>
            <person name="Craig R.J."/>
            <person name="Hasan A.R."/>
            <person name="Ness R.W."/>
            <person name="Keightley P.D."/>
        </authorList>
    </citation>
    <scope>NUCLEOTIDE SEQUENCE</scope>
    <source>
        <strain evidence="7">CCAP 11/70</strain>
    </source>
</reference>
<evidence type="ECO:0000256" key="4">
    <source>
        <dbReference type="ARBA" id="ARBA00023136"/>
    </source>
</evidence>
<organism evidence="7 8">
    <name type="scientific">Edaphochlamys debaryana</name>
    <dbReference type="NCBI Taxonomy" id="47281"/>
    <lineage>
        <taxon>Eukaryota</taxon>
        <taxon>Viridiplantae</taxon>
        <taxon>Chlorophyta</taxon>
        <taxon>core chlorophytes</taxon>
        <taxon>Chlorophyceae</taxon>
        <taxon>CS clade</taxon>
        <taxon>Chlamydomonadales</taxon>
        <taxon>Chlamydomonadales incertae sedis</taxon>
        <taxon>Edaphochlamys</taxon>
    </lineage>
</organism>
<sequence>MPPKESGTVAAKPAKASAPVMPAGAGAALATVLTFSAAMAIVPVGLYFGSYNGLFDGIYRLTVGIPQPDQRAVVSAILAVLGVNLVVGCFIFVAFREVTDDKPKTKRE</sequence>
<keyword evidence="8" id="KW-1185">Reference proteome</keyword>
<dbReference type="GO" id="GO:0005789">
    <property type="term" value="C:endoplasmic reticulum membrane"/>
    <property type="evidence" value="ECO:0007669"/>
    <property type="project" value="TreeGrafter"/>
</dbReference>
<gene>
    <name evidence="7" type="ORF">HYH03_011102</name>
</gene>